<dbReference type="PROSITE" id="PS50294">
    <property type="entry name" value="WD_REPEATS_REGION"/>
    <property type="match status" value="1"/>
</dbReference>
<gene>
    <name evidence="3" type="ORF">GmarT_19790</name>
</gene>
<dbReference type="InterPro" id="IPR001680">
    <property type="entry name" value="WD40_rpt"/>
</dbReference>
<dbReference type="InterPro" id="IPR011047">
    <property type="entry name" value="Quinoprotein_ADH-like_sf"/>
</dbReference>
<reference evidence="3 4" key="1">
    <citation type="submission" date="2019-08" db="EMBL/GenBank/DDBJ databases">
        <title>Deep-cultivation of Planctomycetes and their phenomic and genomic characterization uncovers novel biology.</title>
        <authorList>
            <person name="Wiegand S."/>
            <person name="Jogler M."/>
            <person name="Boedeker C."/>
            <person name="Pinto D."/>
            <person name="Vollmers J."/>
            <person name="Rivas-Marin E."/>
            <person name="Kohn T."/>
            <person name="Peeters S.H."/>
            <person name="Heuer A."/>
            <person name="Rast P."/>
            <person name="Oberbeckmann S."/>
            <person name="Bunk B."/>
            <person name="Jeske O."/>
            <person name="Meyerdierks A."/>
            <person name="Storesund J.E."/>
            <person name="Kallscheuer N."/>
            <person name="Luecker S."/>
            <person name="Lage O.M."/>
            <person name="Pohl T."/>
            <person name="Merkel B.J."/>
            <person name="Hornburger P."/>
            <person name="Mueller R.-W."/>
            <person name="Bruemmer F."/>
            <person name="Labrenz M."/>
            <person name="Spormann A.M."/>
            <person name="Op den Camp H."/>
            <person name="Overmann J."/>
            <person name="Amann R."/>
            <person name="Jetten M.S.M."/>
            <person name="Mascher T."/>
            <person name="Medema M.H."/>
            <person name="Devos D.P."/>
            <person name="Kaster A.-K."/>
            <person name="Ovreas L."/>
            <person name="Rohde M."/>
            <person name="Galperin M.Y."/>
            <person name="Jogler C."/>
        </authorList>
    </citation>
    <scope>NUCLEOTIDE SEQUENCE [LARGE SCALE GENOMIC DNA]</scope>
    <source>
        <strain evidence="3 4">DSM 8797</strain>
    </source>
</reference>
<dbReference type="SUPFAM" id="SSF50998">
    <property type="entry name" value="Quinoprotein alcohol dehydrogenase-like"/>
    <property type="match status" value="1"/>
</dbReference>
<sequence>MMKRKWWIISAGLLVILAVGIAKKFDLFTRAAESIADAAHQKQQARQTFTPPTPPPRLSEAEEQRRELLQERTDNRGRILFPPTAVAEMKIDPELVKGIPWEKQYQPVPLNEVKVTYTENQFQQDRAEWYQNLFLTEYEQHDDRDPRWDEAARAFLKEAGRRASIARYREFRSPKFYPDQLDDQLVKQGLQVLDLGCNDPLVISLLIEALGRQKMFTELTASTQKLQELYTPDHYSEIARFQILKILVRYGKGTDLREEMSHSFRKAIQDKQLTSLERRIYLHEGQIMLAPVHQSKLGQFIISLEQQADADPWLKNMILGTFYYELGLDEGMLRYFWPAYTKVNQSNPLNVNSVIMGHLRKSYRLYLQAYQIAPELPETPLKLFRMSFRQNLQLKISEDLPDGKGEPDRLSPASPRYWFDRAIAAQFDFRPMYRQYRVALIPPPIIYENWERFQPALQFGVECLNTERFDTQVPFGFQDAVQAIIAHSEYSRGPAGPRSREVYGFKDILPQMKRMVEGYASHFNAEQKDYYASLLAGINWIQGNQKIAKTQFAALGSRLKPEALEEVYLDRMEVKRSESKRKARNLLTVDLKELQGTGFLSDRSQLMLCLPGGKVQTWDLKTHEMVKEYSLLPDVKPEASMQYSISEGAKYITCYQHPEIKVYETESFSEVASLKLPGTEPVKSHRISNTGKYLVVAVAEQVEIWDVATQSKLAEINIRAVQTKVYEFEWRDFLQHIREICFNADDSQLAFVRGVVIKKFRPGYWAPGALPHVVNVLYVWDLEQQKLVYQGIPFQPNINAIEFTDTENELLISGTEWSLVEFEPGARPETRETCSIKLMNLEEGEKTIQQYAGRDKPLWVPRAFGKDRSQLIALSENELLVWDWQSGRELTSLQQHPDNVRFLLTPPERDRLVTIDVKGNVKLFSGELIPDVRSVLTEPDLYPHQHPREIKFDPDSQRVGVCNEQTGALIWDFSDPSKVKGRLYRASGPVGTRAFDFSPDFNYLATTADTMPRAIIRELQEKAPVSIWDTESGEVVRILEGETSFVESGTFDPTGRYFVSGLKDGNIMVWDLESESNLPVQILKDHVASVTKLKFSPDGRLLLSGGCGGEAFGKKVMPAVKIWTRSEPGGEFQVQQTIELDRKVPPTFGVQDLDLSPDGKWILASCNQKTSLISLKGELRCTVEGGTVLFLPDNKQFITAGGRTVRSISLWNYDGLETQSFPYNPPRFITVLSLFPDSTAILSSSYGEGIKAWFLRSGEQVTFLADLFPVESTESGSEDQERN</sequence>
<evidence type="ECO:0000256" key="2">
    <source>
        <dbReference type="SAM" id="MobiDB-lite"/>
    </source>
</evidence>
<name>A0ABX5YKB6_9PLAN</name>
<evidence type="ECO:0000313" key="4">
    <source>
        <dbReference type="Proteomes" id="UP000322887"/>
    </source>
</evidence>
<dbReference type="PANTHER" id="PTHR19879">
    <property type="entry name" value="TRANSCRIPTION INITIATION FACTOR TFIID"/>
    <property type="match status" value="1"/>
</dbReference>
<dbReference type="Gene3D" id="2.130.10.10">
    <property type="entry name" value="YVTN repeat-like/Quinoprotein amine dehydrogenase"/>
    <property type="match status" value="4"/>
</dbReference>
<proteinExistence type="predicted"/>
<dbReference type="PANTHER" id="PTHR19879:SF9">
    <property type="entry name" value="TRANSCRIPTION INITIATION FACTOR TFIID SUBUNIT 5"/>
    <property type="match status" value="1"/>
</dbReference>
<feature type="repeat" description="WD" evidence="1">
    <location>
        <begin position="1039"/>
        <end position="1080"/>
    </location>
</feature>
<accession>A0ABX5YKB6</accession>
<dbReference type="EMBL" id="CP042910">
    <property type="protein sequence ID" value="QEG16118.1"/>
    <property type="molecule type" value="Genomic_DNA"/>
</dbReference>
<feature type="region of interest" description="Disordered" evidence="2">
    <location>
        <begin position="40"/>
        <end position="60"/>
    </location>
</feature>
<dbReference type="PROSITE" id="PS50082">
    <property type="entry name" value="WD_REPEATS_2"/>
    <property type="match status" value="1"/>
</dbReference>
<dbReference type="SMART" id="SM00320">
    <property type="entry name" value="WD40"/>
    <property type="match status" value="6"/>
</dbReference>
<dbReference type="SUPFAM" id="SSF82171">
    <property type="entry name" value="DPP6 N-terminal domain-like"/>
    <property type="match status" value="1"/>
</dbReference>
<evidence type="ECO:0000256" key="1">
    <source>
        <dbReference type="PROSITE-ProRule" id="PRU00221"/>
    </source>
</evidence>
<keyword evidence="4" id="KW-1185">Reference proteome</keyword>
<organism evidence="3 4">
    <name type="scientific">Gimesia maris</name>
    <dbReference type="NCBI Taxonomy" id="122"/>
    <lineage>
        <taxon>Bacteria</taxon>
        <taxon>Pseudomonadati</taxon>
        <taxon>Planctomycetota</taxon>
        <taxon>Planctomycetia</taxon>
        <taxon>Planctomycetales</taxon>
        <taxon>Planctomycetaceae</taxon>
        <taxon>Gimesia</taxon>
    </lineage>
</organism>
<dbReference type="InterPro" id="IPR015943">
    <property type="entry name" value="WD40/YVTN_repeat-like_dom_sf"/>
</dbReference>
<dbReference type="Pfam" id="PF00400">
    <property type="entry name" value="WD40"/>
    <property type="match status" value="2"/>
</dbReference>
<evidence type="ECO:0000313" key="3">
    <source>
        <dbReference type="EMBL" id="QEG16118.1"/>
    </source>
</evidence>
<keyword evidence="1" id="KW-0853">WD repeat</keyword>
<dbReference type="Proteomes" id="UP000322887">
    <property type="component" value="Chromosome"/>
</dbReference>
<protein>
    <submittedName>
        <fullName evidence="3">WD domain, G-beta repeat</fullName>
    </submittedName>
</protein>